<dbReference type="NCBIfam" id="NF009044">
    <property type="entry name" value="PRK12378.1"/>
    <property type="match status" value="1"/>
</dbReference>
<keyword evidence="10" id="KW-1185">Reference proteome</keyword>
<dbReference type="OrthoDB" id="9781053at2"/>
<comment type="caution">
    <text evidence="9">The sequence shown here is derived from an EMBL/GenBank/DDBJ whole genome shotgun (WGS) entry which is preliminary data.</text>
</comment>
<dbReference type="EMBL" id="NIDE01000017">
    <property type="protein sequence ID" value="OWK35842.1"/>
    <property type="molecule type" value="Genomic_DNA"/>
</dbReference>
<evidence type="ECO:0000256" key="2">
    <source>
        <dbReference type="ARBA" id="ARBA00022490"/>
    </source>
</evidence>
<dbReference type="NCBIfam" id="TIGR01033">
    <property type="entry name" value="YebC/PmpR family DNA-binding transcriptional regulator"/>
    <property type="match status" value="1"/>
</dbReference>
<dbReference type="InterPro" id="IPR026564">
    <property type="entry name" value="Transcrip_reg_TACO1-like_dom3"/>
</dbReference>
<dbReference type="InterPro" id="IPR048300">
    <property type="entry name" value="TACO1_YebC-like_2nd/3rd_dom"/>
</dbReference>
<keyword evidence="4 6" id="KW-0238">DNA-binding</keyword>
<sequence>MAGHSHSANIAVRKGKQDAQRAKLFSKLSRYIMIAAKNGGGDPDTNLRLRYAIDKARAVSMPRDNIERAVKKGTGELAGETLDEIVYEGYYGPVAIMVETMTDNRNRTGGEVRVAFEKNGGSTGTPGCVSYLFERKGLFVIDAKKHADEDEVMTVALDAEADDFQRYGNNYEVTCDASKFPSVLEALTKAGIEPVEAEVKNLPKSQIDVDVETGKKILKLIDILDSNDDVQNVYTNANITEEMLAD</sequence>
<evidence type="ECO:0000313" key="9">
    <source>
        <dbReference type="EMBL" id="OWK35842.1"/>
    </source>
</evidence>
<dbReference type="Gene3D" id="1.10.10.200">
    <property type="match status" value="1"/>
</dbReference>
<dbReference type="Pfam" id="PF20772">
    <property type="entry name" value="TACO1_YebC_N"/>
    <property type="match status" value="1"/>
</dbReference>
<dbReference type="InterPro" id="IPR002876">
    <property type="entry name" value="Transcrip_reg_TACO1-like"/>
</dbReference>
<dbReference type="GO" id="GO:0006355">
    <property type="term" value="P:regulation of DNA-templated transcription"/>
    <property type="evidence" value="ECO:0007669"/>
    <property type="project" value="UniProtKB-UniRule"/>
</dbReference>
<evidence type="ECO:0000259" key="7">
    <source>
        <dbReference type="Pfam" id="PF01709"/>
    </source>
</evidence>
<proteinExistence type="inferred from homology"/>
<name>A0A225D2W2_9BACT</name>
<dbReference type="PANTHER" id="PTHR12532:SF6">
    <property type="entry name" value="TRANSCRIPTIONAL REGULATORY PROTEIN YEBC-RELATED"/>
    <property type="match status" value="1"/>
</dbReference>
<evidence type="ECO:0000256" key="4">
    <source>
        <dbReference type="ARBA" id="ARBA00023125"/>
    </source>
</evidence>
<gene>
    <name evidence="9" type="ORF">FRUB_08405</name>
</gene>
<protein>
    <recommendedName>
        <fullName evidence="6">Probable transcriptional regulatory protein FRUB_08405</fullName>
    </recommendedName>
</protein>
<evidence type="ECO:0000313" key="10">
    <source>
        <dbReference type="Proteomes" id="UP000214646"/>
    </source>
</evidence>
<dbReference type="AlphaFoldDB" id="A0A225D2W2"/>
<dbReference type="InterPro" id="IPR049083">
    <property type="entry name" value="TACO1_YebC_N"/>
</dbReference>
<accession>A0A225D2W2</accession>
<dbReference type="GO" id="GO:0005829">
    <property type="term" value="C:cytosol"/>
    <property type="evidence" value="ECO:0007669"/>
    <property type="project" value="TreeGrafter"/>
</dbReference>
<evidence type="ECO:0000256" key="1">
    <source>
        <dbReference type="ARBA" id="ARBA00008724"/>
    </source>
</evidence>
<keyword evidence="3 6" id="KW-0805">Transcription regulation</keyword>
<evidence type="ECO:0000259" key="8">
    <source>
        <dbReference type="Pfam" id="PF20772"/>
    </source>
</evidence>
<dbReference type="RefSeq" id="WP_088259799.1">
    <property type="nucleotide sequence ID" value="NZ_NIDE01000017.1"/>
</dbReference>
<evidence type="ECO:0000256" key="3">
    <source>
        <dbReference type="ARBA" id="ARBA00023015"/>
    </source>
</evidence>
<dbReference type="InterPro" id="IPR029072">
    <property type="entry name" value="YebC-like"/>
</dbReference>
<dbReference type="FunFam" id="1.10.10.200:FF:000002">
    <property type="entry name" value="Probable transcriptional regulatory protein CLM62_37755"/>
    <property type="match status" value="1"/>
</dbReference>
<comment type="similarity">
    <text evidence="1 6">Belongs to the TACO1 family.</text>
</comment>
<dbReference type="Pfam" id="PF01709">
    <property type="entry name" value="Transcrip_reg"/>
    <property type="match status" value="1"/>
</dbReference>
<dbReference type="InterPro" id="IPR017856">
    <property type="entry name" value="Integrase-like_N"/>
</dbReference>
<reference evidence="10" key="1">
    <citation type="submission" date="2017-06" db="EMBL/GenBank/DDBJ databases">
        <title>Genome analysis of Fimbriiglobus ruber SP5, the first member of the order Planctomycetales with confirmed chitinolytic capability.</title>
        <authorList>
            <person name="Ravin N.V."/>
            <person name="Rakitin A.L."/>
            <person name="Ivanova A.A."/>
            <person name="Beletsky A.V."/>
            <person name="Kulichevskaya I.S."/>
            <person name="Mardanov A.V."/>
            <person name="Dedysh S.N."/>
        </authorList>
    </citation>
    <scope>NUCLEOTIDE SEQUENCE [LARGE SCALE GENOMIC DNA]</scope>
    <source>
        <strain evidence="10">SP5</strain>
    </source>
</reference>
<dbReference type="SUPFAM" id="SSF75625">
    <property type="entry name" value="YebC-like"/>
    <property type="match status" value="1"/>
</dbReference>
<dbReference type="GO" id="GO:0003677">
    <property type="term" value="F:DNA binding"/>
    <property type="evidence" value="ECO:0007669"/>
    <property type="project" value="UniProtKB-UniRule"/>
</dbReference>
<dbReference type="Proteomes" id="UP000214646">
    <property type="component" value="Unassembled WGS sequence"/>
</dbReference>
<evidence type="ECO:0000256" key="6">
    <source>
        <dbReference type="HAMAP-Rule" id="MF_00693"/>
    </source>
</evidence>
<feature type="domain" description="TACO1/YebC-like second and third" evidence="7">
    <location>
        <begin position="83"/>
        <end position="237"/>
    </location>
</feature>
<dbReference type="PANTHER" id="PTHR12532">
    <property type="entry name" value="TRANSLATIONAL ACTIVATOR OF CYTOCHROME C OXIDASE 1"/>
    <property type="match status" value="1"/>
</dbReference>
<keyword evidence="5 6" id="KW-0804">Transcription</keyword>
<keyword evidence="2 6" id="KW-0963">Cytoplasm</keyword>
<evidence type="ECO:0000256" key="5">
    <source>
        <dbReference type="ARBA" id="ARBA00023163"/>
    </source>
</evidence>
<feature type="domain" description="TACO1/YebC-like N-terminal" evidence="8">
    <location>
        <begin position="5"/>
        <end position="76"/>
    </location>
</feature>
<dbReference type="HAMAP" id="MF_00693">
    <property type="entry name" value="Transcrip_reg_TACO1"/>
    <property type="match status" value="1"/>
</dbReference>
<dbReference type="Gene3D" id="3.30.70.980">
    <property type="match status" value="2"/>
</dbReference>
<dbReference type="NCBIfam" id="NF001030">
    <property type="entry name" value="PRK00110.1"/>
    <property type="match status" value="1"/>
</dbReference>
<comment type="subcellular location">
    <subcellularLocation>
        <location evidence="6">Cytoplasm</location>
    </subcellularLocation>
</comment>
<organism evidence="9 10">
    <name type="scientific">Fimbriiglobus ruber</name>
    <dbReference type="NCBI Taxonomy" id="1908690"/>
    <lineage>
        <taxon>Bacteria</taxon>
        <taxon>Pseudomonadati</taxon>
        <taxon>Planctomycetota</taxon>
        <taxon>Planctomycetia</taxon>
        <taxon>Gemmatales</taxon>
        <taxon>Gemmataceae</taxon>
        <taxon>Fimbriiglobus</taxon>
    </lineage>
</organism>